<evidence type="ECO:0000256" key="6">
    <source>
        <dbReference type="RuleBase" id="RU003915"/>
    </source>
</evidence>
<comment type="catalytic activity">
    <reaction evidence="1 5 6">
        <text>[protein]-peptidylproline (omega=180) = [protein]-peptidylproline (omega=0)</text>
        <dbReference type="Rhea" id="RHEA:16237"/>
        <dbReference type="Rhea" id="RHEA-COMP:10747"/>
        <dbReference type="Rhea" id="RHEA-COMP:10748"/>
        <dbReference type="ChEBI" id="CHEBI:83833"/>
        <dbReference type="ChEBI" id="CHEBI:83834"/>
        <dbReference type="EC" id="5.2.1.8"/>
    </reaction>
</comment>
<dbReference type="SUPFAM" id="SSF54534">
    <property type="entry name" value="FKBP-like"/>
    <property type="match status" value="1"/>
</dbReference>
<dbReference type="InterPro" id="IPR048261">
    <property type="entry name" value="SlpA/SlyD-like_ins_sf"/>
</dbReference>
<gene>
    <name evidence="8" type="ORF">FHK82_15070</name>
</gene>
<dbReference type="EMBL" id="VMRY01000084">
    <property type="protein sequence ID" value="TVT51756.1"/>
    <property type="molecule type" value="Genomic_DNA"/>
</dbReference>
<dbReference type="PANTHER" id="PTHR47861">
    <property type="entry name" value="FKBP-TYPE PEPTIDYL-PROLYL CIS-TRANS ISOMERASE SLYD"/>
    <property type="match status" value="1"/>
</dbReference>
<dbReference type="PANTHER" id="PTHR47861:SF4">
    <property type="entry name" value="FKBP-TYPE 16 KDA PEPTIDYL-PROLYL CIS-TRANS ISOMERASE"/>
    <property type="match status" value="1"/>
</dbReference>
<protein>
    <recommendedName>
        <fullName evidence="6">Peptidyl-prolyl cis-trans isomerase</fullName>
        <ecNumber evidence="6">5.2.1.8</ecNumber>
    </recommendedName>
</protein>
<dbReference type="Gene3D" id="3.10.50.40">
    <property type="match status" value="1"/>
</dbReference>
<dbReference type="InterPro" id="IPR046357">
    <property type="entry name" value="PPIase_dom_sf"/>
</dbReference>
<comment type="caution">
    <text evidence="8">The sequence shown here is derived from an EMBL/GenBank/DDBJ whole genome shotgun (WGS) entry which is preliminary data.</text>
</comment>
<evidence type="ECO:0000256" key="3">
    <source>
        <dbReference type="ARBA" id="ARBA00023110"/>
    </source>
</evidence>
<keyword evidence="3 5" id="KW-0697">Rotamase</keyword>
<comment type="similarity">
    <text evidence="2 6">Belongs to the FKBP-type PPIase family.</text>
</comment>
<name>A0A558CSM4_9GAMM</name>
<keyword evidence="4 5" id="KW-0413">Isomerase</keyword>
<evidence type="ECO:0000256" key="2">
    <source>
        <dbReference type="ARBA" id="ARBA00006577"/>
    </source>
</evidence>
<evidence type="ECO:0000313" key="8">
    <source>
        <dbReference type="EMBL" id="TVT51756.1"/>
    </source>
</evidence>
<evidence type="ECO:0000256" key="5">
    <source>
        <dbReference type="PROSITE-ProRule" id="PRU00277"/>
    </source>
</evidence>
<dbReference type="Proteomes" id="UP000317355">
    <property type="component" value="Unassembled WGS sequence"/>
</dbReference>
<dbReference type="Pfam" id="PF00254">
    <property type="entry name" value="FKBP_C"/>
    <property type="match status" value="1"/>
</dbReference>
<reference evidence="8 9" key="1">
    <citation type="submission" date="2019-07" db="EMBL/GenBank/DDBJ databases">
        <title>The pathways for chlorine oxyanion respiration interact through the shared metabolite chlorate.</title>
        <authorList>
            <person name="Barnum T.P."/>
            <person name="Cheng Y."/>
            <person name="Hill K.A."/>
            <person name="Lucas L.N."/>
            <person name="Carlson H.K."/>
            <person name="Coates J.D."/>
        </authorList>
    </citation>
    <scope>NUCLEOTIDE SEQUENCE [LARGE SCALE GENOMIC DNA]</scope>
    <source>
        <strain evidence="8">BK-3</strain>
    </source>
</reference>
<dbReference type="PROSITE" id="PS50059">
    <property type="entry name" value="FKBP_PPIASE"/>
    <property type="match status" value="1"/>
</dbReference>
<dbReference type="AlphaFoldDB" id="A0A558CSM4"/>
<dbReference type="Gene3D" id="2.40.10.330">
    <property type="match status" value="1"/>
</dbReference>
<evidence type="ECO:0000259" key="7">
    <source>
        <dbReference type="PROSITE" id="PS50059"/>
    </source>
</evidence>
<dbReference type="EC" id="5.2.1.8" evidence="6"/>
<evidence type="ECO:0000256" key="4">
    <source>
        <dbReference type="ARBA" id="ARBA00023235"/>
    </source>
</evidence>
<proteinExistence type="inferred from homology"/>
<accession>A0A558CSM4</accession>
<dbReference type="GO" id="GO:0003755">
    <property type="term" value="F:peptidyl-prolyl cis-trans isomerase activity"/>
    <property type="evidence" value="ECO:0007669"/>
    <property type="project" value="UniProtKB-UniRule"/>
</dbReference>
<evidence type="ECO:0000256" key="1">
    <source>
        <dbReference type="ARBA" id="ARBA00000971"/>
    </source>
</evidence>
<organism evidence="8 9">
    <name type="scientific">Sedimenticola thiotaurini</name>
    <dbReference type="NCBI Taxonomy" id="1543721"/>
    <lineage>
        <taxon>Bacteria</taxon>
        <taxon>Pseudomonadati</taxon>
        <taxon>Pseudomonadota</taxon>
        <taxon>Gammaproteobacteria</taxon>
        <taxon>Chromatiales</taxon>
        <taxon>Sedimenticolaceae</taxon>
        <taxon>Sedimenticola</taxon>
    </lineage>
</organism>
<dbReference type="InterPro" id="IPR001179">
    <property type="entry name" value="PPIase_FKBP_dom"/>
</dbReference>
<feature type="domain" description="PPIase FKBP-type" evidence="7">
    <location>
        <begin position="14"/>
        <end position="98"/>
    </location>
</feature>
<sequence>MKTLADSITEITDRSDVTLHFAIALCDGTTITSTFDGDPITLTMGSGSLIENLEKTLYGLKSGEKQSLILESDNAFGPRDEEKAYQMPRSSFPEEMNLEPELVISFSTPAGDELAGIVMELDDEQVKVDFNHPLAGNDIVFTVQIIDVSNPD</sequence>
<evidence type="ECO:0000313" key="9">
    <source>
        <dbReference type="Proteomes" id="UP000317355"/>
    </source>
</evidence>